<feature type="transmembrane region" description="Helical" evidence="1">
    <location>
        <begin position="52"/>
        <end position="72"/>
    </location>
</feature>
<evidence type="ECO:0000313" key="2">
    <source>
        <dbReference type="EMBL" id="BEQ13694.1"/>
    </source>
</evidence>
<dbReference type="Pfam" id="PF03729">
    <property type="entry name" value="DUF308"/>
    <property type="match status" value="1"/>
</dbReference>
<dbReference type="KEGG" id="dmp:FAK_07600"/>
<feature type="transmembrane region" description="Helical" evidence="1">
    <location>
        <begin position="27"/>
        <end position="46"/>
    </location>
</feature>
<feature type="transmembrane region" description="Helical" evidence="1">
    <location>
        <begin position="79"/>
        <end position="99"/>
    </location>
</feature>
<dbReference type="PANTHER" id="PTHR34989:SF1">
    <property type="entry name" value="PROTEIN HDED"/>
    <property type="match status" value="1"/>
</dbReference>
<feature type="transmembrane region" description="Helical" evidence="1">
    <location>
        <begin position="163"/>
        <end position="185"/>
    </location>
</feature>
<keyword evidence="1" id="KW-0472">Membrane</keyword>
<protein>
    <submittedName>
        <fullName evidence="2">Membrane protein</fullName>
    </submittedName>
</protein>
<keyword evidence="1" id="KW-1133">Transmembrane helix</keyword>
<proteinExistence type="predicted"/>
<reference evidence="3" key="1">
    <citation type="journal article" date="2023" name="Arch. Microbiol.">
        <title>Desulfoferula mesophilus gen. nov. sp. nov., a mesophilic sulfate-reducing bacterium isolated from a brackish lake sediment.</title>
        <authorList>
            <person name="Watanabe T."/>
            <person name="Yabe T."/>
            <person name="Tsuji J.M."/>
            <person name="Fukui M."/>
        </authorList>
    </citation>
    <scope>NUCLEOTIDE SEQUENCE [LARGE SCALE GENOMIC DNA]</scope>
    <source>
        <strain evidence="3">12FAK</strain>
    </source>
</reference>
<feature type="transmembrane region" description="Helical" evidence="1">
    <location>
        <begin position="105"/>
        <end position="126"/>
    </location>
</feature>
<dbReference type="AlphaFoldDB" id="A0AAU9EEL1"/>
<dbReference type="EMBL" id="AP028679">
    <property type="protein sequence ID" value="BEQ13694.1"/>
    <property type="molecule type" value="Genomic_DNA"/>
</dbReference>
<gene>
    <name evidence="2" type="ORF">FAK_07600</name>
</gene>
<dbReference type="GO" id="GO:0005886">
    <property type="term" value="C:plasma membrane"/>
    <property type="evidence" value="ECO:0007669"/>
    <property type="project" value="TreeGrafter"/>
</dbReference>
<name>A0AAU9EEL1_9BACT</name>
<organism evidence="2 3">
    <name type="scientific">Desulfoferula mesophila</name>
    <dbReference type="NCBI Taxonomy" id="3058419"/>
    <lineage>
        <taxon>Bacteria</taxon>
        <taxon>Pseudomonadati</taxon>
        <taxon>Thermodesulfobacteriota</taxon>
        <taxon>Desulfarculia</taxon>
        <taxon>Desulfarculales</taxon>
        <taxon>Desulfarculaceae</taxon>
        <taxon>Desulfoferula</taxon>
    </lineage>
</organism>
<evidence type="ECO:0000313" key="3">
    <source>
        <dbReference type="Proteomes" id="UP001366166"/>
    </source>
</evidence>
<evidence type="ECO:0000256" key="1">
    <source>
        <dbReference type="SAM" id="Phobius"/>
    </source>
</evidence>
<dbReference type="RefSeq" id="WP_338605444.1">
    <property type="nucleotide sequence ID" value="NZ_AP028679.1"/>
</dbReference>
<sequence>MSAQSPNGLVSGLSQGLAEVKQHRGSLLIAGIISLFLGSLAILAPLVATMAVVWIIGAVILAQGIIQLIHCFKSAHWSAFAWNLLWAVVYVIAGGLILARPLLGAVTLTLLLGVFFLFEGAVKVGLAMKIKPASRWGWVLFSGAMGLLLGIIILAGWPGDTALGILGLLLGIDLIFGGWSMIMLASAAK</sequence>
<feature type="transmembrane region" description="Helical" evidence="1">
    <location>
        <begin position="138"/>
        <end position="157"/>
    </location>
</feature>
<dbReference type="InterPro" id="IPR005325">
    <property type="entry name" value="DUF308_memb"/>
</dbReference>
<keyword evidence="1" id="KW-0812">Transmembrane</keyword>
<accession>A0AAU9EEL1</accession>
<dbReference type="InterPro" id="IPR052712">
    <property type="entry name" value="Acid_resist_chaperone_HdeD"/>
</dbReference>
<keyword evidence="3" id="KW-1185">Reference proteome</keyword>
<dbReference type="PANTHER" id="PTHR34989">
    <property type="entry name" value="PROTEIN HDED"/>
    <property type="match status" value="1"/>
</dbReference>
<dbReference type="Proteomes" id="UP001366166">
    <property type="component" value="Chromosome"/>
</dbReference>